<dbReference type="InterPro" id="IPR039074">
    <property type="entry name" value="GGGP/HepGP_synthase_I"/>
</dbReference>
<comment type="subcellular location">
    <subcellularLocation>
        <location evidence="10">Cytoplasm</location>
    </subcellularLocation>
</comment>
<dbReference type="Pfam" id="PF01884">
    <property type="entry name" value="PcrB"/>
    <property type="match status" value="1"/>
</dbReference>
<keyword evidence="3 10" id="KW-0808">Transferase</keyword>
<dbReference type="Gene3D" id="3.20.20.390">
    <property type="entry name" value="FMN-linked oxidoreductases"/>
    <property type="match status" value="1"/>
</dbReference>
<dbReference type="GO" id="GO:0120536">
    <property type="term" value="F:heptaprenylglyceryl phosphate synthase activity"/>
    <property type="evidence" value="ECO:0007669"/>
    <property type="project" value="UniProtKB-ARBA"/>
</dbReference>
<comment type="catalytic activity">
    <reaction evidence="9 10">
        <text>sn-glycerol 1-phosphate + (2E,6E,10E)-geranylgeranyl diphosphate = sn-3-O-(geranylgeranyl)glycerol 1-phosphate + diphosphate</text>
        <dbReference type="Rhea" id="RHEA:23404"/>
        <dbReference type="ChEBI" id="CHEBI:33019"/>
        <dbReference type="ChEBI" id="CHEBI:57677"/>
        <dbReference type="ChEBI" id="CHEBI:57685"/>
        <dbReference type="ChEBI" id="CHEBI:58756"/>
        <dbReference type="EC" id="2.5.1.41"/>
    </reaction>
</comment>
<evidence type="ECO:0000256" key="6">
    <source>
        <dbReference type="ARBA" id="ARBA00023098"/>
    </source>
</evidence>
<dbReference type="PANTHER" id="PTHR40029:SF2">
    <property type="entry name" value="HEPTAPRENYLGLYCERYL PHOSPHATE SYNTHASE"/>
    <property type="match status" value="1"/>
</dbReference>
<feature type="binding site" evidence="10">
    <location>
        <begin position="210"/>
        <end position="211"/>
    </location>
    <ligand>
        <name>sn-glycerol 1-phosphate</name>
        <dbReference type="ChEBI" id="CHEBI:57685"/>
    </ligand>
</feature>
<sequence>MQMDWKNWRHVTKLDPDKHLDQAIVDEVATSGTDAILLSGTLNVTRENLAELREQVQGYGVPLVVEPADPSGAVFDGVDMLFVPSVLNTPDARWVVGKHQQWFLNDPAIPWEKVVPEAYIVLNPASSVGRVTRAVCDLSPAEVAAYAGCAERYFHFPIVYIEYSGTYGDPAIVRAVSETVEDAVLYYGGGINSAERAAEMGQYADTIVIGNAVYEKGVDTLKATVKAVQ</sequence>
<dbReference type="InterPro" id="IPR038597">
    <property type="entry name" value="GGGP/HepGP_synthase_sf"/>
</dbReference>
<dbReference type="InterPro" id="IPR008205">
    <property type="entry name" value="GGGP_HepGP_synthase"/>
</dbReference>
<comment type="similarity">
    <text evidence="10">Belongs to the GGGP/HepGP synthase family. Group I subfamily.</text>
</comment>
<comment type="caution">
    <text evidence="10">Lacks conserved residue(s) required for the propagation of feature annotation.</text>
</comment>
<gene>
    <name evidence="11" type="ORF">RJ40_11320</name>
</gene>
<dbReference type="InterPro" id="IPR026438">
    <property type="entry name" value="GGGP_synthase_archaea"/>
</dbReference>
<dbReference type="EC" id="2.5.1.41" evidence="10"/>
<accession>A0A8A3SAE6</accession>
<evidence type="ECO:0000313" key="12">
    <source>
        <dbReference type="Proteomes" id="UP001042704"/>
    </source>
</evidence>
<dbReference type="CDD" id="cd02812">
    <property type="entry name" value="PcrB_like"/>
    <property type="match status" value="1"/>
</dbReference>
<comment type="function">
    <text evidence="10">Prenyltransferase that catalyzes the transfer of the geranylgeranyl moiety of geranylgeranyl diphosphate (GGPP) to the C3 hydroxyl of sn-glycerol-1-phosphate (G1P). This reaction is the first ether-bond-formation step in the biosynthesis of archaeal membrane lipids.</text>
</comment>
<evidence type="ECO:0000256" key="2">
    <source>
        <dbReference type="ARBA" id="ARBA00022516"/>
    </source>
</evidence>
<dbReference type="KEGG" id="maqe:RJ40_11320"/>
<dbReference type="HAMAP" id="MF_00112">
    <property type="entry name" value="GGGP_HepGP_synthase"/>
    <property type="match status" value="1"/>
</dbReference>
<dbReference type="EMBL" id="CP036172">
    <property type="protein sequence ID" value="QSZ68451.1"/>
    <property type="molecule type" value="Genomic_DNA"/>
</dbReference>
<reference evidence="11" key="1">
    <citation type="journal article" date="2001" name="Int. J. Syst. Evol. Microbiol.">
        <title>Methanofollis aquaemaris sp. nov., a methanogen isolated from an aquaculture fish pond.</title>
        <authorList>
            <person name="Lai M.C."/>
            <person name="Chen S.C."/>
        </authorList>
    </citation>
    <scope>NUCLEOTIDE SEQUENCE</scope>
    <source>
        <strain evidence="11">N2F9704</strain>
    </source>
</reference>
<evidence type="ECO:0000256" key="7">
    <source>
        <dbReference type="ARBA" id="ARBA00023209"/>
    </source>
</evidence>
<comment type="cofactor">
    <cofactor evidence="10">
        <name>Mg(2+)</name>
        <dbReference type="ChEBI" id="CHEBI:18420"/>
    </cofactor>
</comment>
<dbReference type="SUPFAM" id="SSF51395">
    <property type="entry name" value="FMN-linked oxidoreductases"/>
    <property type="match status" value="1"/>
</dbReference>
<dbReference type="GeneID" id="76424964"/>
<keyword evidence="5 10" id="KW-0460">Magnesium</keyword>
<dbReference type="AlphaFoldDB" id="A0A8A3SAE6"/>
<keyword evidence="1 10" id="KW-0963">Cytoplasm</keyword>
<keyword evidence="4 10" id="KW-0479">Metal-binding</keyword>
<keyword evidence="7 10" id="KW-0594">Phospholipid biosynthesis</keyword>
<dbReference type="RefSeq" id="WP_265582575.1">
    <property type="nucleotide sequence ID" value="NZ_CP036172.1"/>
</dbReference>
<feature type="binding site" evidence="10">
    <location>
        <begin position="160"/>
        <end position="165"/>
    </location>
    <ligand>
        <name>sn-glycerol 1-phosphate</name>
        <dbReference type="ChEBI" id="CHEBI:57685"/>
    </ligand>
</feature>
<dbReference type="PANTHER" id="PTHR40029">
    <property type="match status" value="1"/>
</dbReference>
<evidence type="ECO:0000256" key="8">
    <source>
        <dbReference type="ARBA" id="ARBA00023264"/>
    </source>
</evidence>
<dbReference type="GO" id="GO:0046474">
    <property type="term" value="P:glycerophospholipid biosynthetic process"/>
    <property type="evidence" value="ECO:0007669"/>
    <property type="project" value="UniProtKB-UniRule"/>
</dbReference>
<dbReference type="Proteomes" id="UP001042704">
    <property type="component" value="Chromosome"/>
</dbReference>
<evidence type="ECO:0000313" key="11">
    <source>
        <dbReference type="EMBL" id="QSZ68451.1"/>
    </source>
</evidence>
<keyword evidence="2 10" id="KW-0444">Lipid biosynthesis</keyword>
<evidence type="ECO:0000256" key="1">
    <source>
        <dbReference type="ARBA" id="ARBA00022490"/>
    </source>
</evidence>
<feature type="binding site" evidence="10">
    <location>
        <position position="13"/>
    </location>
    <ligand>
        <name>sn-glycerol 1-phosphate</name>
        <dbReference type="ChEBI" id="CHEBI:57685"/>
    </ligand>
</feature>
<evidence type="ECO:0000256" key="4">
    <source>
        <dbReference type="ARBA" id="ARBA00022723"/>
    </source>
</evidence>
<comment type="pathway">
    <text evidence="10">Membrane lipid metabolism; glycerophospholipid metabolism.</text>
</comment>
<name>A0A8A3SAE6_9EURY</name>
<dbReference type="NCBIfam" id="TIGR04146">
    <property type="entry name" value="GGGPS_Afulg"/>
    <property type="match status" value="1"/>
</dbReference>
<evidence type="ECO:0000256" key="9">
    <source>
        <dbReference type="ARBA" id="ARBA00047288"/>
    </source>
</evidence>
<keyword evidence="12" id="KW-1185">Reference proteome</keyword>
<protein>
    <recommendedName>
        <fullName evidence="10">Geranylgeranylglyceryl phosphate synthase</fullName>
        <shortName evidence="10">GGGP synthase</shortName>
        <shortName evidence="10">GGGPS</shortName>
        <ecNumber evidence="10">2.5.1.41</ecNumber>
    </recommendedName>
    <alternativeName>
        <fullName evidence="10">(S)-3-O-geranylgeranylglyceryl phosphate synthase</fullName>
    </alternativeName>
    <alternativeName>
        <fullName evidence="10">Phosphoglycerol geranylgeranyltransferase</fullName>
    </alternativeName>
</protein>
<dbReference type="NCBIfam" id="NF003199">
    <property type="entry name" value="PRK04169.1-3"/>
    <property type="match status" value="1"/>
</dbReference>
<organism evidence="11 12">
    <name type="scientific">Methanofollis aquaemaris</name>
    <dbReference type="NCBI Taxonomy" id="126734"/>
    <lineage>
        <taxon>Archaea</taxon>
        <taxon>Methanobacteriati</taxon>
        <taxon>Methanobacteriota</taxon>
        <taxon>Stenosarchaea group</taxon>
        <taxon>Methanomicrobia</taxon>
        <taxon>Methanomicrobiales</taxon>
        <taxon>Methanomicrobiaceae</taxon>
        <taxon>Methanofollis</taxon>
    </lineage>
</organism>
<dbReference type="NCBIfam" id="TIGR01768">
    <property type="entry name" value="GGGP-family"/>
    <property type="match status" value="1"/>
</dbReference>
<evidence type="ECO:0000256" key="5">
    <source>
        <dbReference type="ARBA" id="ARBA00022842"/>
    </source>
</evidence>
<feature type="binding site" evidence="10">
    <location>
        <position position="190"/>
    </location>
    <ligand>
        <name>sn-glycerol 1-phosphate</name>
        <dbReference type="ChEBI" id="CHEBI:57685"/>
    </ligand>
</feature>
<proteinExistence type="inferred from homology"/>
<dbReference type="GO" id="GO:0005737">
    <property type="term" value="C:cytoplasm"/>
    <property type="evidence" value="ECO:0007669"/>
    <property type="project" value="UniProtKB-SubCell"/>
</dbReference>
<feature type="binding site" evidence="10">
    <location>
        <position position="41"/>
    </location>
    <ligand>
        <name>Mg(2+)</name>
        <dbReference type="ChEBI" id="CHEBI:18420"/>
    </ligand>
</feature>
<dbReference type="GO" id="GO:0000287">
    <property type="term" value="F:magnesium ion binding"/>
    <property type="evidence" value="ECO:0007669"/>
    <property type="project" value="UniProtKB-UniRule"/>
</dbReference>
<keyword evidence="8 10" id="KW-1208">Phospholipid metabolism</keyword>
<evidence type="ECO:0000256" key="10">
    <source>
        <dbReference type="HAMAP-Rule" id="MF_00112"/>
    </source>
</evidence>
<feature type="binding site" evidence="10">
    <location>
        <position position="15"/>
    </location>
    <ligand>
        <name>Mg(2+)</name>
        <dbReference type="ChEBI" id="CHEBI:18420"/>
    </ligand>
</feature>
<dbReference type="UniPathway" id="UPA00940"/>
<dbReference type="GO" id="GO:0047294">
    <property type="term" value="F:phosphoglycerol geranylgeranyltransferase activity"/>
    <property type="evidence" value="ECO:0007669"/>
    <property type="project" value="UniProtKB-UniRule"/>
</dbReference>
<keyword evidence="6 10" id="KW-0443">Lipid metabolism</keyword>
<evidence type="ECO:0000256" key="3">
    <source>
        <dbReference type="ARBA" id="ARBA00022679"/>
    </source>
</evidence>
<reference evidence="11" key="2">
    <citation type="submission" date="2019-02" db="EMBL/GenBank/DDBJ databases">
        <authorList>
            <person name="Chen S.-C."/>
            <person name="Chien H.-H."/>
            <person name="Lai M.-C."/>
        </authorList>
    </citation>
    <scope>NUCLEOTIDE SEQUENCE</scope>
    <source>
        <strain evidence="11">N2F9704</strain>
    </source>
</reference>